<keyword evidence="1" id="KW-0812">Transmembrane</keyword>
<evidence type="ECO:0000313" key="2">
    <source>
        <dbReference type="EMBL" id="MFC4769233.1"/>
    </source>
</evidence>
<keyword evidence="1" id="KW-1133">Transmembrane helix</keyword>
<evidence type="ECO:0008006" key="4">
    <source>
        <dbReference type="Google" id="ProtNLM"/>
    </source>
</evidence>
<comment type="caution">
    <text evidence="2">The sequence shown here is derived from an EMBL/GenBank/DDBJ whole genome shotgun (WGS) entry which is preliminary data.</text>
</comment>
<gene>
    <name evidence="2" type="ORF">ACFO8Q_18040</name>
</gene>
<dbReference type="EMBL" id="JBHSHC010000120">
    <property type="protein sequence ID" value="MFC4769233.1"/>
    <property type="molecule type" value="Genomic_DNA"/>
</dbReference>
<name>A0ABV9Q5P0_9BACL</name>
<dbReference type="Proteomes" id="UP001596002">
    <property type="component" value="Unassembled WGS sequence"/>
</dbReference>
<accession>A0ABV9Q5P0</accession>
<evidence type="ECO:0000256" key="1">
    <source>
        <dbReference type="SAM" id="Phobius"/>
    </source>
</evidence>
<feature type="transmembrane region" description="Helical" evidence="1">
    <location>
        <begin position="46"/>
        <end position="72"/>
    </location>
</feature>
<feature type="transmembrane region" description="Helical" evidence="1">
    <location>
        <begin position="6"/>
        <end position="25"/>
    </location>
</feature>
<protein>
    <recommendedName>
        <fullName evidence="4">Type II secretion system protein GspF domain-containing protein</fullName>
    </recommendedName>
</protein>
<feature type="transmembrane region" description="Helical" evidence="1">
    <location>
        <begin position="198"/>
        <end position="224"/>
    </location>
</feature>
<dbReference type="RefSeq" id="WP_380027518.1">
    <property type="nucleotide sequence ID" value="NZ_JBHSHC010000120.1"/>
</dbReference>
<keyword evidence="3" id="KW-1185">Reference proteome</keyword>
<feature type="transmembrane region" description="Helical" evidence="1">
    <location>
        <begin position="78"/>
        <end position="98"/>
    </location>
</feature>
<organism evidence="2 3">
    <name type="scientific">Effusibacillus consociatus</name>
    <dbReference type="NCBI Taxonomy" id="1117041"/>
    <lineage>
        <taxon>Bacteria</taxon>
        <taxon>Bacillati</taxon>
        <taxon>Bacillota</taxon>
        <taxon>Bacilli</taxon>
        <taxon>Bacillales</taxon>
        <taxon>Alicyclobacillaceae</taxon>
        <taxon>Effusibacillus</taxon>
    </lineage>
</organism>
<evidence type="ECO:0000313" key="3">
    <source>
        <dbReference type="Proteomes" id="UP001596002"/>
    </source>
</evidence>
<keyword evidence="1" id="KW-0472">Membrane</keyword>
<proteinExistence type="predicted"/>
<sequence>MNAAFQMIQWLLVSFTLYLVIKWIGNKVAHPEPVDRRSNQFPAYYYSARIPVTIETFVSLSLCTVVLVAAIASRLFGHWVLGGLTGLIHLGLIVQFVWSRSVKENQEIDMELPYFLGLIRNAFLATNGNERFALQYAVDHTSMSALRNPIVWHLLDSVVQEHYSGGSFVQDLDRLSDQARDRFRLAEMRKVATAGSVYALYGVIGVNLLLLVTLCVVYTIYLGYQMFLTQQVLSEVARRGILLMEMAGGMTPEIQNTISQDLSRWGLQRTQIIGTPAPVSFRGDLQLRLMYRYEFLNTKILPLKVEIPLGGVRSSISLKNPR</sequence>
<reference evidence="3" key="1">
    <citation type="journal article" date="2019" name="Int. J. Syst. Evol. Microbiol.">
        <title>The Global Catalogue of Microorganisms (GCM) 10K type strain sequencing project: providing services to taxonomists for standard genome sequencing and annotation.</title>
        <authorList>
            <consortium name="The Broad Institute Genomics Platform"/>
            <consortium name="The Broad Institute Genome Sequencing Center for Infectious Disease"/>
            <person name="Wu L."/>
            <person name="Ma J."/>
        </authorList>
    </citation>
    <scope>NUCLEOTIDE SEQUENCE [LARGE SCALE GENOMIC DNA]</scope>
    <source>
        <strain evidence="3">WYCCWR 12678</strain>
    </source>
</reference>